<protein>
    <submittedName>
        <fullName evidence="1">Uncharacterized protein</fullName>
    </submittedName>
</protein>
<evidence type="ECO:0000313" key="2">
    <source>
        <dbReference type="Proteomes" id="UP001642360"/>
    </source>
</evidence>
<dbReference type="AlphaFoldDB" id="A0ABC8UTP2"/>
<proteinExistence type="predicted"/>
<gene>
    <name evidence="1" type="ORF">ILEXP_LOCUS54391</name>
</gene>
<reference evidence="1 2" key="1">
    <citation type="submission" date="2024-02" db="EMBL/GenBank/DDBJ databases">
        <authorList>
            <person name="Vignale AGUSTIN F."/>
            <person name="Sosa J E."/>
            <person name="Modenutti C."/>
        </authorList>
    </citation>
    <scope>NUCLEOTIDE SEQUENCE [LARGE SCALE GENOMIC DNA]</scope>
</reference>
<accession>A0ABC8UTP2</accession>
<organism evidence="1 2">
    <name type="scientific">Ilex paraguariensis</name>
    <name type="common">yerba mate</name>
    <dbReference type="NCBI Taxonomy" id="185542"/>
    <lineage>
        <taxon>Eukaryota</taxon>
        <taxon>Viridiplantae</taxon>
        <taxon>Streptophyta</taxon>
        <taxon>Embryophyta</taxon>
        <taxon>Tracheophyta</taxon>
        <taxon>Spermatophyta</taxon>
        <taxon>Magnoliopsida</taxon>
        <taxon>eudicotyledons</taxon>
        <taxon>Gunneridae</taxon>
        <taxon>Pentapetalae</taxon>
        <taxon>asterids</taxon>
        <taxon>campanulids</taxon>
        <taxon>Aquifoliales</taxon>
        <taxon>Aquifoliaceae</taxon>
        <taxon>Ilex</taxon>
    </lineage>
</organism>
<comment type="caution">
    <text evidence="1">The sequence shown here is derived from an EMBL/GenBank/DDBJ whole genome shotgun (WGS) entry which is preliminary data.</text>
</comment>
<sequence>MTAPHFRDLLHRLKRRLHVTCIDQNDLVKIIIFWKKQYFSIKAMLKTRMFAWDSASSCVIDGPIAGARDYLLANKFAMRHCIDPCPLFEKMMEVFDDVSPEELIESVGSCSSGDPAQDIDIIKLSD</sequence>
<name>A0ABC8UTP2_9AQUA</name>
<evidence type="ECO:0000313" key="1">
    <source>
        <dbReference type="EMBL" id="CAK9184099.1"/>
    </source>
</evidence>
<keyword evidence="2" id="KW-1185">Reference proteome</keyword>
<dbReference type="Proteomes" id="UP001642360">
    <property type="component" value="Unassembled WGS sequence"/>
</dbReference>
<dbReference type="EMBL" id="CAUOFW020008846">
    <property type="protein sequence ID" value="CAK9184099.1"/>
    <property type="molecule type" value="Genomic_DNA"/>
</dbReference>